<dbReference type="Pfam" id="PF08689">
    <property type="entry name" value="Med5"/>
    <property type="match status" value="1"/>
</dbReference>
<dbReference type="EMBL" id="SWFS01000246">
    <property type="protein sequence ID" value="KAA8912809.1"/>
    <property type="molecule type" value="Genomic_DNA"/>
</dbReference>
<comment type="similarity">
    <text evidence="2 9">Belongs to the Mediator complex subunit 5 family.</text>
</comment>
<feature type="region of interest" description="Disordered" evidence="10">
    <location>
        <begin position="193"/>
        <end position="212"/>
    </location>
</feature>
<evidence type="ECO:0000313" key="12">
    <source>
        <dbReference type="Proteomes" id="UP000761534"/>
    </source>
</evidence>
<keyword evidence="12" id="KW-1185">Reference proteome</keyword>
<reference evidence="11" key="1">
    <citation type="journal article" date="2019" name="G3 (Bethesda)">
        <title>Genome Assemblies of Two Rare Opportunistic Yeast Pathogens: Diutina rugosa (syn. Candida rugosa) and Trichomonascus ciferrii (syn. Candida ciferrii).</title>
        <authorList>
            <person name="Mixao V."/>
            <person name="Saus E."/>
            <person name="Hansen A.P."/>
            <person name="Lass-Florl C."/>
            <person name="Gabaldon T."/>
        </authorList>
    </citation>
    <scope>NUCLEOTIDE SEQUENCE</scope>
    <source>
        <strain evidence="11">CBS 4856</strain>
    </source>
</reference>
<organism evidence="11 12">
    <name type="scientific">Trichomonascus ciferrii</name>
    <dbReference type="NCBI Taxonomy" id="44093"/>
    <lineage>
        <taxon>Eukaryota</taxon>
        <taxon>Fungi</taxon>
        <taxon>Dikarya</taxon>
        <taxon>Ascomycota</taxon>
        <taxon>Saccharomycotina</taxon>
        <taxon>Dipodascomycetes</taxon>
        <taxon>Dipodascales</taxon>
        <taxon>Trichomonascaceae</taxon>
        <taxon>Trichomonascus</taxon>
        <taxon>Trichomonascus ciferrii complex</taxon>
    </lineage>
</organism>
<evidence type="ECO:0000256" key="6">
    <source>
        <dbReference type="ARBA" id="ARBA00023163"/>
    </source>
</evidence>
<evidence type="ECO:0000256" key="7">
    <source>
        <dbReference type="ARBA" id="ARBA00023242"/>
    </source>
</evidence>
<dbReference type="OrthoDB" id="5322661at2759"/>
<comment type="caution">
    <text evidence="11">The sequence shown here is derived from an EMBL/GenBank/DDBJ whole genome shotgun (WGS) entry which is preliminary data.</text>
</comment>
<dbReference type="GO" id="GO:0006357">
    <property type="term" value="P:regulation of transcription by RNA polymerase II"/>
    <property type="evidence" value="ECO:0007669"/>
    <property type="project" value="InterPro"/>
</dbReference>
<dbReference type="AlphaFoldDB" id="A0A642V466"/>
<comment type="function">
    <text evidence="9">Component of the Mediator complex, a coactivator involved in the regulated transcription of nearly all RNA polymerase II-dependent genes. Mediator functions as a bridge to convey information from gene-specific regulatory proteins to the basal RNA polymerase II transcription machinery. Mediator is recruited to promoters by direct interactions with regulatory proteins and serves as a scaffold for the assembly of a functional preinitiation complex with RNA polymerase II and the general transcription factors.</text>
</comment>
<comment type="subunit">
    <text evidence="9">Component of the Mediator complex.</text>
</comment>
<proteinExistence type="inferred from homology"/>
<dbReference type="InterPro" id="IPR014801">
    <property type="entry name" value="Mediator_Med5_fun"/>
</dbReference>
<dbReference type="PANTHER" id="PTHR35784">
    <property type="entry name" value="MEDIATOR OF RNA POLYMERASE II TRANSCRIPTION SUBUNIT 5"/>
    <property type="match status" value="1"/>
</dbReference>
<dbReference type="Proteomes" id="UP000761534">
    <property type="component" value="Unassembled WGS sequence"/>
</dbReference>
<keyword evidence="5 9" id="KW-0010">Activator</keyword>
<dbReference type="PANTHER" id="PTHR35784:SF1">
    <property type="entry name" value="MEDIATOR OF RNA POLYMERASE II TRANSCRIPTION SUBUNIT 5"/>
    <property type="match status" value="1"/>
</dbReference>
<dbReference type="GO" id="GO:0003712">
    <property type="term" value="F:transcription coregulator activity"/>
    <property type="evidence" value="ECO:0007669"/>
    <property type="project" value="InterPro"/>
</dbReference>
<dbReference type="VEuPathDB" id="FungiDB:TRICI_003352"/>
<keyword evidence="7 9" id="KW-0539">Nucleus</keyword>
<evidence type="ECO:0000256" key="4">
    <source>
        <dbReference type="ARBA" id="ARBA00023015"/>
    </source>
</evidence>
<gene>
    <name evidence="9" type="primary">MED5</name>
    <name evidence="11" type="ORF">TRICI_003352</name>
</gene>
<keyword evidence="6 9" id="KW-0804">Transcription</keyword>
<evidence type="ECO:0000256" key="1">
    <source>
        <dbReference type="ARBA" id="ARBA00004123"/>
    </source>
</evidence>
<feature type="compositionally biased region" description="Low complexity" evidence="10">
    <location>
        <begin position="199"/>
        <end position="212"/>
    </location>
</feature>
<name>A0A642V466_9ASCO</name>
<accession>A0A642V466</accession>
<evidence type="ECO:0000256" key="10">
    <source>
        <dbReference type="SAM" id="MobiDB-lite"/>
    </source>
</evidence>
<evidence type="ECO:0000256" key="3">
    <source>
        <dbReference type="ARBA" id="ARBA00020628"/>
    </source>
</evidence>
<protein>
    <recommendedName>
        <fullName evidence="3 9">Mediator of RNA polymerase II transcription subunit 5</fullName>
    </recommendedName>
    <alternativeName>
        <fullName evidence="8 9">Mediator complex subunit 5</fullName>
    </alternativeName>
</protein>
<evidence type="ECO:0000256" key="9">
    <source>
        <dbReference type="RuleBase" id="RU364142"/>
    </source>
</evidence>
<evidence type="ECO:0000313" key="11">
    <source>
        <dbReference type="EMBL" id="KAA8912809.1"/>
    </source>
</evidence>
<evidence type="ECO:0000256" key="8">
    <source>
        <dbReference type="ARBA" id="ARBA00031256"/>
    </source>
</evidence>
<dbReference type="GO" id="GO:0016592">
    <property type="term" value="C:mediator complex"/>
    <property type="evidence" value="ECO:0007669"/>
    <property type="project" value="InterPro"/>
</dbReference>
<keyword evidence="4 9" id="KW-0805">Transcription regulation</keyword>
<evidence type="ECO:0000256" key="5">
    <source>
        <dbReference type="ARBA" id="ARBA00023159"/>
    </source>
</evidence>
<comment type="subcellular location">
    <subcellularLocation>
        <location evidence="1 9">Nucleus</location>
    </subcellularLocation>
</comment>
<evidence type="ECO:0000256" key="2">
    <source>
        <dbReference type="ARBA" id="ARBA00008782"/>
    </source>
</evidence>
<sequence>MGSGTLSSQEKLGKLLRICFEIDPGTSGQVILSSIKDGETDLLLFDYVAVLALDHRSILPLHELLKYLHSKGTDSHANSSIVTFVARRLDQWTIPPTSTGAARTLVMALSEYMRCLKDNRDRVIEARALAHFVLRLCQAGHVTLFLGGDEARAAFRHTASQFFGYLESTDAAASGKAVGRLHASYGEILGDATQKTESSSKTANSSSGSGRSSRTIELSRVFRLVWLEQVMFCSGRIQNESFLVELRPFVERMSSKDVIQDLVITSFDCYAVCLLRKDSPKYQGLWKGFIVKRLPLIIRTLAGEGTKIDMAICQPITMLDRGTVNLLRISGGGDALDEMFSSFPSTTSDIRHDFLQACVDLGLIEMESIKKTLGTEASSALETNSATMLQGRPGSDSVLDPTTGAEVSINDIFLTAAQEDPEYVSFDESTIVRLVTIFEDLDGVRQEKVAKKILQVVQEWVSQPRMSRCLRRLCQALALRTNSLDTLLLHIQPIQLLAPLVSYLDDWKEDEDEINFQDMFTDFGSILLLIILVYRRYDLAYEDMGINNTKDDSFCARAVRQLQRTSSWPATSLEDLSTDQRELLGGWITGLFDTDGISDDLMRSCSAKDLVNLAPLIFQQAITACSKGVIDFDALRGGLEYFVQPFMLAALLSAFKYLYTSLWSAQQDSAVTLKVLHGLVLPSDISGEAMNLHQIVLSIAADDIMDALAEFSTDDATTVSAITSGLSPYVSYGSPMPVGPATASLISAIKDHIYSLVTWQQALDQGQATGPPGYNKCVVGRAVEVLGSRTVLKIMLDELHLSETQGTFHYTLDVLSSLILVMDTVPSDQNNYKPRQSKLDSCLLQLLTDEPDESIGFLRPYLPKETRLRGYHVLKDHVTKLMKQTNSVPAWEKLHLVTKIPTLTPLPQPAESNGIDDFTNHHHDDDYSNALLDIGDVNIPDDGLFGDDMIMDLS</sequence>